<dbReference type="Pfam" id="PF24587">
    <property type="entry name" value="DUF7612"/>
    <property type="match status" value="1"/>
</dbReference>
<accession>A0A6G1I838</accession>
<evidence type="ECO:0000313" key="6">
    <source>
        <dbReference type="EMBL" id="KAF2404473.1"/>
    </source>
</evidence>
<dbReference type="InterPro" id="IPR056030">
    <property type="entry name" value="DUF7611"/>
</dbReference>
<dbReference type="InterPro" id="IPR056032">
    <property type="entry name" value="DUF7613"/>
</dbReference>
<evidence type="ECO:0000259" key="2">
    <source>
        <dbReference type="Pfam" id="PF24586"/>
    </source>
</evidence>
<dbReference type="EMBL" id="ML996688">
    <property type="protein sequence ID" value="KAF2404473.1"/>
    <property type="molecule type" value="Genomic_DNA"/>
</dbReference>
<sequence>MSKFLSKGKDRWRSKPAATPQEAPNFQLNDDVVDFLKPSTQRVQPVSPKIPKAPRIDIGAAQRWAADASNIAVTTPSSFVKKDRPRRALGLQVAFAVTVPEIIGEGGEEAEDPCIEISRRKRERNLPAAVAQDPALDPANRVSPGRLRAGTSFERPNIPLEGVSTASAAPAGHPGPPHQYPAGEGPVDDSRRQLAGGNARPRSSETDHGEKVFRPRPLSRAPTAYNNNPHLIDPDDPDYAEPDSAAPSSASSTMMHPSFPPPSASYQDASPMGTSPKEFESRHSPSYGSHSREPSLRQKIHKMRAEEGKVLHQALSNNNPFADPDEPTNARHSTSTLESPPDATSGFEVEKQQGQRRPPQSTAHSFHSQLATPSPNSFPTPDIQPQKVLPLRKPEPSPLHLTGQSLLQGQTPSQRPSPSPLAIPPNNQGYFYTQHSEHGQPSPKPPQRYEPYTPSSAEQSSTLPTPRYESYNPPSASSIQQPFKPPTSAKPVSTSQPAPPSASQAALADFADRCEHMRGIFRLQSEFERPSGEVTPMTWIRAAVWWFLKGRSGMEAIIRRRPRGDDGRPSMDSDRGSTSEQLLCQPHVDLAKAWWILVEVLPGLKELGGRGDYDESVLDPRFAERCQRERDVGNGEVAEVFETADLLIGWLRVLLASMSRNRVMPPSHALIQGQDQTIWVRHETLSPELAHILSGRGPANGTTRKPNPLSLMAVADTKADFAYNRIFVKAAVGRESNPAESLSLPVLVSIMRVRNEWHPKLTVCTQKPALSIVVTGERRLGPSWEDVRWNEATCALHISIPAGYLLVLQLAEPEFRQLWSVYNHSYRVQASLLPRAGETCVAEVSLREAKFTPADPRRTADFPTERVKRVRVRVFRRVLMDQEREQADRRRDAFHSFRFLAVVSPKNRVLGSVSWELGRGKAIVLETVAEMGSEGPVRRLDVRDEGSLLMVFADRTDVESLVAALIETPLANDETRYANVNLRSFELLAENGSDIAGTDALRRLRWTSAEVLNKDPENPDMDVGSTVLSNRLRVVLRAASDGVTVTDRINEPPGGLSLRAAPSGEHALTLLRPPQSDLTVLVDPCPSSGLPAQVATSLVQAALQEATQRSYAFANLVDMHAFQSAVTGYSVLYDSTVRSFGATRRRSAGLGGRKKVVEAARARVQVFGENGARGSVVVVAFCDGWALGESVAFVVRSGDTCERVDGKDKGCGVRLLEAKFGIREGGGGAFVCLDVLEYPGECEDLWLGFEGDGERDRFLDALPCAATTAQPVSRGMTLRRKG</sequence>
<feature type="region of interest" description="Disordered" evidence="1">
    <location>
        <begin position="120"/>
        <end position="506"/>
    </location>
</feature>
<evidence type="ECO:0000313" key="7">
    <source>
        <dbReference type="Proteomes" id="UP000799640"/>
    </source>
</evidence>
<evidence type="ECO:0000259" key="5">
    <source>
        <dbReference type="Pfam" id="PF24589"/>
    </source>
</evidence>
<dbReference type="Proteomes" id="UP000799640">
    <property type="component" value="Unassembled WGS sequence"/>
</dbReference>
<dbReference type="OrthoDB" id="4356615at2759"/>
<feature type="domain" description="DUF7614" evidence="5">
    <location>
        <begin position="1133"/>
        <end position="1263"/>
    </location>
</feature>
<dbReference type="InterPro" id="IPR056033">
    <property type="entry name" value="DUF7614"/>
</dbReference>
<feature type="compositionally biased region" description="Polar residues" evidence="1">
    <location>
        <begin position="402"/>
        <end position="414"/>
    </location>
</feature>
<feature type="compositionally biased region" description="Low complexity" evidence="1">
    <location>
        <begin position="242"/>
        <end position="252"/>
    </location>
</feature>
<feature type="compositionally biased region" description="Low complexity" evidence="1">
    <location>
        <begin position="491"/>
        <end position="506"/>
    </location>
</feature>
<feature type="compositionally biased region" description="Polar residues" evidence="1">
    <location>
        <begin position="425"/>
        <end position="434"/>
    </location>
</feature>
<protein>
    <submittedName>
        <fullName evidence="6">Uncharacterized protein</fullName>
    </submittedName>
</protein>
<feature type="compositionally biased region" description="Polar residues" evidence="1">
    <location>
        <begin position="472"/>
        <end position="481"/>
    </location>
</feature>
<dbReference type="InterPro" id="IPR056031">
    <property type="entry name" value="DUF7612"/>
</dbReference>
<feature type="region of interest" description="Disordered" evidence="1">
    <location>
        <begin position="1"/>
        <end position="26"/>
    </location>
</feature>
<evidence type="ECO:0000259" key="3">
    <source>
        <dbReference type="Pfam" id="PF24587"/>
    </source>
</evidence>
<reference evidence="6" key="1">
    <citation type="journal article" date="2020" name="Stud. Mycol.">
        <title>101 Dothideomycetes genomes: a test case for predicting lifestyles and emergence of pathogens.</title>
        <authorList>
            <person name="Haridas S."/>
            <person name="Albert R."/>
            <person name="Binder M."/>
            <person name="Bloem J."/>
            <person name="Labutti K."/>
            <person name="Salamov A."/>
            <person name="Andreopoulos B."/>
            <person name="Baker S."/>
            <person name="Barry K."/>
            <person name="Bills G."/>
            <person name="Bluhm B."/>
            <person name="Cannon C."/>
            <person name="Castanera R."/>
            <person name="Culley D."/>
            <person name="Daum C."/>
            <person name="Ezra D."/>
            <person name="Gonzalez J."/>
            <person name="Henrissat B."/>
            <person name="Kuo A."/>
            <person name="Liang C."/>
            <person name="Lipzen A."/>
            <person name="Lutzoni F."/>
            <person name="Magnuson J."/>
            <person name="Mondo S."/>
            <person name="Nolan M."/>
            <person name="Ohm R."/>
            <person name="Pangilinan J."/>
            <person name="Park H.-J."/>
            <person name="Ramirez L."/>
            <person name="Alfaro M."/>
            <person name="Sun H."/>
            <person name="Tritt A."/>
            <person name="Yoshinaga Y."/>
            <person name="Zwiers L.-H."/>
            <person name="Turgeon B."/>
            <person name="Goodwin S."/>
            <person name="Spatafora J."/>
            <person name="Crous P."/>
            <person name="Grigoriev I."/>
        </authorList>
    </citation>
    <scope>NUCLEOTIDE SEQUENCE</scope>
    <source>
        <strain evidence="6">CBS 262.69</strain>
    </source>
</reference>
<feature type="compositionally biased region" description="Polar residues" evidence="1">
    <location>
        <begin position="453"/>
        <end position="464"/>
    </location>
</feature>
<feature type="region of interest" description="Disordered" evidence="1">
    <location>
        <begin position="559"/>
        <end position="579"/>
    </location>
</feature>
<gene>
    <name evidence="6" type="ORF">EJ06DRAFT_579090</name>
</gene>
<proteinExistence type="predicted"/>
<dbReference type="Pfam" id="PF24586">
    <property type="entry name" value="DUF7611"/>
    <property type="match status" value="1"/>
</dbReference>
<evidence type="ECO:0000259" key="4">
    <source>
        <dbReference type="Pfam" id="PF24588"/>
    </source>
</evidence>
<feature type="compositionally biased region" description="Basic and acidic residues" evidence="1">
    <location>
        <begin position="563"/>
        <end position="577"/>
    </location>
</feature>
<dbReference type="Pfam" id="PF24588">
    <property type="entry name" value="DUF7613"/>
    <property type="match status" value="1"/>
</dbReference>
<feature type="compositionally biased region" description="Basic and acidic residues" evidence="1">
    <location>
        <begin position="202"/>
        <end position="213"/>
    </location>
</feature>
<name>A0A6G1I838_9PEZI</name>
<organism evidence="6 7">
    <name type="scientific">Trichodelitschia bisporula</name>
    <dbReference type="NCBI Taxonomy" id="703511"/>
    <lineage>
        <taxon>Eukaryota</taxon>
        <taxon>Fungi</taxon>
        <taxon>Dikarya</taxon>
        <taxon>Ascomycota</taxon>
        <taxon>Pezizomycotina</taxon>
        <taxon>Dothideomycetes</taxon>
        <taxon>Dothideomycetes incertae sedis</taxon>
        <taxon>Phaeotrichales</taxon>
        <taxon>Phaeotrichaceae</taxon>
        <taxon>Trichodelitschia</taxon>
    </lineage>
</organism>
<feature type="domain" description="DUF7613" evidence="4">
    <location>
        <begin position="972"/>
        <end position="1127"/>
    </location>
</feature>
<keyword evidence="7" id="KW-1185">Reference proteome</keyword>
<feature type="domain" description="DUF7612" evidence="3">
    <location>
        <begin position="834"/>
        <end position="966"/>
    </location>
</feature>
<dbReference type="Pfam" id="PF24589">
    <property type="entry name" value="DUF7614"/>
    <property type="match status" value="1"/>
</dbReference>
<feature type="domain" description="DUF7611" evidence="2">
    <location>
        <begin position="685"/>
        <end position="832"/>
    </location>
</feature>
<evidence type="ECO:0000256" key="1">
    <source>
        <dbReference type="SAM" id="MobiDB-lite"/>
    </source>
</evidence>
<feature type="compositionally biased region" description="Polar residues" evidence="1">
    <location>
        <begin position="358"/>
        <end position="379"/>
    </location>
</feature>